<dbReference type="EMBL" id="QNUL01000025">
    <property type="protein sequence ID" value="REA57738.1"/>
    <property type="molecule type" value="Genomic_DNA"/>
</dbReference>
<dbReference type="NCBIfam" id="TIGR04183">
    <property type="entry name" value="Por_Secre_tail"/>
    <property type="match status" value="1"/>
</dbReference>
<dbReference type="Pfam" id="PF20597">
    <property type="entry name" value="pAdhesive_15"/>
    <property type="match status" value="1"/>
</dbReference>
<dbReference type="Pfam" id="PF18962">
    <property type="entry name" value="Por_Secre_tail"/>
    <property type="match status" value="1"/>
</dbReference>
<keyword evidence="1" id="KW-0732">Signal</keyword>
<feature type="domain" description="Secretion system C-terminal sorting" evidence="2">
    <location>
        <begin position="616"/>
        <end position="684"/>
    </location>
</feature>
<evidence type="ECO:0000259" key="2">
    <source>
        <dbReference type="Pfam" id="PF18962"/>
    </source>
</evidence>
<name>A0A3D8Y5B5_9BACT</name>
<evidence type="ECO:0000313" key="5">
    <source>
        <dbReference type="Proteomes" id="UP000256373"/>
    </source>
</evidence>
<feature type="signal peptide" evidence="1">
    <location>
        <begin position="1"/>
        <end position="21"/>
    </location>
</feature>
<protein>
    <submittedName>
        <fullName evidence="4">Uncharacterized protein</fullName>
    </submittedName>
</protein>
<feature type="chain" id="PRO_5017694672" evidence="1">
    <location>
        <begin position="22"/>
        <end position="687"/>
    </location>
</feature>
<keyword evidence="5" id="KW-1185">Reference proteome</keyword>
<dbReference type="AlphaFoldDB" id="A0A3D8Y5B5"/>
<dbReference type="OrthoDB" id="9805017at2"/>
<evidence type="ECO:0000313" key="4">
    <source>
        <dbReference type="EMBL" id="REA57738.1"/>
    </source>
</evidence>
<comment type="caution">
    <text evidence="4">The sequence shown here is derived from an EMBL/GenBank/DDBJ whole genome shotgun (WGS) entry which is preliminary data.</text>
</comment>
<gene>
    <name evidence="4" type="ORF">DSL64_22640</name>
</gene>
<dbReference type="NCBIfam" id="TIGR04215">
    <property type="entry name" value="choice_anch_A"/>
    <property type="match status" value="1"/>
</dbReference>
<dbReference type="InterPro" id="IPR013783">
    <property type="entry name" value="Ig-like_fold"/>
</dbReference>
<organism evidence="4 5">
    <name type="scientific">Dyadobacter luteus</name>
    <dbReference type="NCBI Taxonomy" id="2259619"/>
    <lineage>
        <taxon>Bacteria</taxon>
        <taxon>Pseudomonadati</taxon>
        <taxon>Bacteroidota</taxon>
        <taxon>Cytophagia</taxon>
        <taxon>Cytophagales</taxon>
        <taxon>Spirosomataceae</taxon>
        <taxon>Dyadobacter</taxon>
    </lineage>
</organism>
<dbReference type="Gene3D" id="2.60.40.10">
    <property type="entry name" value="Immunoglobulins"/>
    <property type="match status" value="1"/>
</dbReference>
<reference evidence="4 5" key="1">
    <citation type="submission" date="2018-07" db="EMBL/GenBank/DDBJ databases">
        <title>Dyadobacter roseus sp. nov., isolated from rose rhizosphere soil.</title>
        <authorList>
            <person name="Chen L."/>
        </authorList>
    </citation>
    <scope>NUCLEOTIDE SEQUENCE [LARGE SCALE GENOMIC DNA]</scope>
    <source>
        <strain evidence="4 5">RS19</strain>
    </source>
</reference>
<feature type="domain" description="Choice-of-anchor A" evidence="3">
    <location>
        <begin position="25"/>
        <end position="365"/>
    </location>
</feature>
<sequence length="687" mass="73573">MNKLKLTLLMSLAVISYKTQAQSPTSAALNFNVFTKGDATLSSHESEGPIAIGGNLTTNQYQISFESKLGVYKVKDLSIGLAVRGGVKLGSGALMVNGNNYVKIGNCTPDGNGADKVKVWYKDNNNATSTIHITGASKEYGANPMIKINANVGTFNLNADNITNPVCENVFTQGANPIDIDGAFTKFASRSTQLAALADNLPILDQNGKVNPNAPMGPYLKKSDILSNPKIKVDPNKINVLTVSAEVWQIISNSNVEGMPQGYQQGTTSYNGPFGLIVNIVNYDTFASKGEELKFPQFGGISSDKGGLVLYNFPDAKGTVKLAGNTEINGTIFAPTADLIKNGSNNINGQVISKSLVHQGGEIHFFPFLPSIAEPVTPKLTVAATPTCIKDVPYVSYNVTANFNTSGESAQIEWINSNGKVIHTNNSQPLNGTIIFPGAAVDANGVASAYPGWHQASAGKWEPITDIFSSLLDPGATIRVTVGTSETVGITYPQSTATCRTSPSVSLPVKIAGFNATKVNCDVQLKWKVTEASNFSHFVVQRSTDARTFTSVGQLNYTAANNDYIYTESPFSVENSPAKIYYYRLEQVDLDGSVEYSSIRSVEAGQCDSRLSVDFYPNPVVDQINVKSYSAVTKLEIISMAGKKIYSATPANGQNEIKVDVAGFQQGTYIVNVTNSEGQHSSKILKR</sequence>
<dbReference type="Proteomes" id="UP000256373">
    <property type="component" value="Unassembled WGS sequence"/>
</dbReference>
<proteinExistence type="predicted"/>
<evidence type="ECO:0000256" key="1">
    <source>
        <dbReference type="SAM" id="SignalP"/>
    </source>
</evidence>
<evidence type="ECO:0000259" key="3">
    <source>
        <dbReference type="Pfam" id="PF20597"/>
    </source>
</evidence>
<dbReference type="InterPro" id="IPR026588">
    <property type="entry name" value="Choice_anch_A"/>
</dbReference>
<accession>A0A3D8Y5B5</accession>
<dbReference type="InterPro" id="IPR026444">
    <property type="entry name" value="Secre_tail"/>
</dbReference>